<dbReference type="AlphaFoldDB" id="A0A090T789"/>
<protein>
    <submittedName>
        <fullName evidence="1">Uncharacterized protein</fullName>
    </submittedName>
</protein>
<organism evidence="1 2">
    <name type="scientific">Vibrio maritimus</name>
    <dbReference type="NCBI Taxonomy" id="990268"/>
    <lineage>
        <taxon>Bacteria</taxon>
        <taxon>Pseudomonadati</taxon>
        <taxon>Pseudomonadota</taxon>
        <taxon>Gammaproteobacteria</taxon>
        <taxon>Vibrionales</taxon>
        <taxon>Vibrionaceae</taxon>
        <taxon>Vibrio</taxon>
    </lineage>
</organism>
<name>A0A090T789_9VIBR</name>
<reference evidence="1 2" key="2">
    <citation type="submission" date="2014-09" db="EMBL/GenBank/DDBJ databases">
        <authorList>
            <consortium name="NBRP consortium"/>
            <person name="Sawabe T."/>
            <person name="Meirelles P."/>
            <person name="Nakanishi M."/>
            <person name="Sayaka M."/>
            <person name="Hattori M."/>
            <person name="Ohkuma M."/>
        </authorList>
    </citation>
    <scope>NUCLEOTIDE SEQUENCE [LARGE SCALE GENOMIC DNA]</scope>
    <source>
        <strain evidence="1 2">JCM 19240</strain>
    </source>
</reference>
<proteinExistence type="predicted"/>
<dbReference type="Proteomes" id="UP000029224">
    <property type="component" value="Unassembled WGS sequence"/>
</dbReference>
<gene>
    <name evidence="1" type="ORF">JCM19240_4785</name>
</gene>
<evidence type="ECO:0000313" key="1">
    <source>
        <dbReference type="EMBL" id="GAL35850.1"/>
    </source>
</evidence>
<evidence type="ECO:0000313" key="2">
    <source>
        <dbReference type="Proteomes" id="UP000029224"/>
    </source>
</evidence>
<accession>A0A090T789</accession>
<sequence>MVQVRIDIYDVLFCKVSDAGFKLCLQQYVLKAISRQVFAARNFRSIPIFFQ</sequence>
<reference evidence="1 2" key="1">
    <citation type="submission" date="2014-09" db="EMBL/GenBank/DDBJ databases">
        <title>Vibrio maritimus JCM 19240. (C210) whole genome shotgun sequence.</title>
        <authorList>
            <person name="Sawabe T."/>
            <person name="Meirelles P."/>
            <person name="Nakanishi M."/>
            <person name="Sayaka M."/>
            <person name="Hattori M."/>
            <person name="Ohkuma M."/>
        </authorList>
    </citation>
    <scope>NUCLEOTIDE SEQUENCE [LARGE SCALE GENOMIC DNA]</scope>
    <source>
        <strain evidence="1 2">JCM 19240</strain>
    </source>
</reference>
<comment type="caution">
    <text evidence="1">The sequence shown here is derived from an EMBL/GenBank/DDBJ whole genome shotgun (WGS) entry which is preliminary data.</text>
</comment>
<dbReference type="EMBL" id="BBMT01000008">
    <property type="protein sequence ID" value="GAL35850.1"/>
    <property type="molecule type" value="Genomic_DNA"/>
</dbReference>
<keyword evidence="2" id="KW-1185">Reference proteome</keyword>